<evidence type="ECO:0000313" key="1">
    <source>
        <dbReference type="EMBL" id="MBB4801525.1"/>
    </source>
</evidence>
<gene>
    <name evidence="1" type="ORF">HNP37_001586</name>
</gene>
<dbReference type="EMBL" id="JACHLD010000002">
    <property type="protein sequence ID" value="MBB4801525.1"/>
    <property type="molecule type" value="Genomic_DNA"/>
</dbReference>
<keyword evidence="2" id="KW-1185">Reference proteome</keyword>
<reference evidence="1 2" key="1">
    <citation type="submission" date="2020-08" db="EMBL/GenBank/DDBJ databases">
        <title>Functional genomics of gut bacteria from endangered species of beetles.</title>
        <authorList>
            <person name="Carlos-Shanley C."/>
        </authorList>
    </citation>
    <scope>NUCLEOTIDE SEQUENCE [LARGE SCALE GENOMIC DNA]</scope>
    <source>
        <strain evidence="1 2">S00142</strain>
    </source>
</reference>
<proteinExistence type="predicted"/>
<name>A0A7W7IX30_9FLAO</name>
<accession>A0A7W7IX30</accession>
<dbReference type="AlphaFoldDB" id="A0A7W7IX30"/>
<organism evidence="1 2">
    <name type="scientific">Flavobacterium nitrogenifigens</name>
    <dbReference type="NCBI Taxonomy" id="1617283"/>
    <lineage>
        <taxon>Bacteria</taxon>
        <taxon>Pseudomonadati</taxon>
        <taxon>Bacteroidota</taxon>
        <taxon>Flavobacteriia</taxon>
        <taxon>Flavobacteriales</taxon>
        <taxon>Flavobacteriaceae</taxon>
        <taxon>Flavobacterium</taxon>
    </lineage>
</organism>
<protein>
    <submittedName>
        <fullName evidence="1">Uncharacterized protein</fullName>
    </submittedName>
</protein>
<evidence type="ECO:0000313" key="2">
    <source>
        <dbReference type="Proteomes" id="UP000561681"/>
    </source>
</evidence>
<comment type="caution">
    <text evidence="1">The sequence shown here is derived from an EMBL/GenBank/DDBJ whole genome shotgun (WGS) entry which is preliminary data.</text>
</comment>
<sequence>MTLILFTVDIQFVISSKEKSRRETPQRLDFRYGIIYEDFSFVEMTKLCRDLRA</sequence>
<dbReference type="RefSeq" id="WP_184160081.1">
    <property type="nucleotide sequence ID" value="NZ_JACHLD010000002.1"/>
</dbReference>
<dbReference type="Proteomes" id="UP000561681">
    <property type="component" value="Unassembled WGS sequence"/>
</dbReference>